<dbReference type="GO" id="GO:0009103">
    <property type="term" value="P:lipopolysaccharide biosynthetic process"/>
    <property type="evidence" value="ECO:0007669"/>
    <property type="project" value="TreeGrafter"/>
</dbReference>
<evidence type="ECO:0000256" key="2">
    <source>
        <dbReference type="ARBA" id="ARBA00022679"/>
    </source>
</evidence>
<sequence>MPRVAVDLLSYTGTKGGMETYARELYREIGRLGSEFEFVGLASKEGYQLDRSWFPGNMIDTGISGENRFRWAVGELWSIGRIAKRHRADLLHCPALLGPARSSMPTVISMHDMLYWSQPQMMSTPAFTEPVKFMERLGARNASRMITISEVSRREIITYLGFPADRIVLIPLAGTALPMGERRPDKEHPFILATGNRRPHKNWAGLIRALPLVDEAIRPRVVITGSHGEDPLRAVVDEVGMHDWVELRSWLTSEELGHLYETATALAMPSFHDGFSLPALEAMMAGLPVLISDIPVYREVAGDAAEYFDPHSLESIATAMTTAVSDPARMAELADQGRERAKQFSWERVATRTLETFRTTLA</sequence>
<evidence type="ECO:0000313" key="6">
    <source>
        <dbReference type="Proteomes" id="UP000266915"/>
    </source>
</evidence>
<organism evidence="5 6">
    <name type="scientific">Plantibacter flavus</name>
    <dbReference type="NCBI Taxonomy" id="150123"/>
    <lineage>
        <taxon>Bacteria</taxon>
        <taxon>Bacillati</taxon>
        <taxon>Actinomycetota</taxon>
        <taxon>Actinomycetes</taxon>
        <taxon>Micrococcales</taxon>
        <taxon>Microbacteriaceae</taxon>
        <taxon>Plantibacter</taxon>
    </lineage>
</organism>
<feature type="domain" description="Glycosyl transferase family 1" evidence="3">
    <location>
        <begin position="184"/>
        <end position="340"/>
    </location>
</feature>
<reference evidence="5 6" key="1">
    <citation type="submission" date="2018-11" db="EMBL/GenBank/DDBJ databases">
        <title>Sequencing the genomes of 1000 actinobacteria strains.</title>
        <authorList>
            <person name="Klenk H.-P."/>
        </authorList>
    </citation>
    <scope>NUCLEOTIDE SEQUENCE [LARGE SCALE GENOMIC DNA]</scope>
    <source>
        <strain evidence="5 6">DSM 14012</strain>
    </source>
</reference>
<feature type="domain" description="Glycosyltransferase subfamily 4-like N-terminal" evidence="4">
    <location>
        <begin position="16"/>
        <end position="171"/>
    </location>
</feature>
<keyword evidence="1 5" id="KW-0328">Glycosyltransferase</keyword>
<dbReference type="Pfam" id="PF00534">
    <property type="entry name" value="Glycos_transf_1"/>
    <property type="match status" value="1"/>
</dbReference>
<dbReference type="InterPro" id="IPR028098">
    <property type="entry name" value="Glyco_trans_4-like_N"/>
</dbReference>
<dbReference type="EMBL" id="RKHL01000001">
    <property type="protein sequence ID" value="ROR82427.1"/>
    <property type="molecule type" value="Genomic_DNA"/>
</dbReference>
<dbReference type="InterPro" id="IPR001296">
    <property type="entry name" value="Glyco_trans_1"/>
</dbReference>
<dbReference type="CDD" id="cd03809">
    <property type="entry name" value="GT4_MtfB-like"/>
    <property type="match status" value="1"/>
</dbReference>
<keyword evidence="6" id="KW-1185">Reference proteome</keyword>
<accession>A0A3N2C4H6</accession>
<keyword evidence="2 5" id="KW-0808">Transferase</keyword>
<dbReference type="PANTHER" id="PTHR46401:SF2">
    <property type="entry name" value="GLYCOSYLTRANSFERASE WBBK-RELATED"/>
    <property type="match status" value="1"/>
</dbReference>
<dbReference type="SUPFAM" id="SSF53756">
    <property type="entry name" value="UDP-Glycosyltransferase/glycogen phosphorylase"/>
    <property type="match status" value="1"/>
</dbReference>
<dbReference type="Proteomes" id="UP000266915">
    <property type="component" value="Unassembled WGS sequence"/>
</dbReference>
<evidence type="ECO:0000313" key="5">
    <source>
        <dbReference type="EMBL" id="ROR82427.1"/>
    </source>
</evidence>
<name>A0A3N2C4H6_9MICO</name>
<dbReference type="Gene3D" id="3.40.50.2000">
    <property type="entry name" value="Glycogen Phosphorylase B"/>
    <property type="match status" value="2"/>
</dbReference>
<proteinExistence type="predicted"/>
<protein>
    <submittedName>
        <fullName evidence="5">Alpha-1,3-rhamnosyl/mannosyltransferase</fullName>
    </submittedName>
</protein>
<dbReference type="GO" id="GO:0016757">
    <property type="term" value="F:glycosyltransferase activity"/>
    <property type="evidence" value="ECO:0007669"/>
    <property type="project" value="UniProtKB-KW"/>
</dbReference>
<gene>
    <name evidence="5" type="ORF">EDD42_2518</name>
</gene>
<comment type="caution">
    <text evidence="5">The sequence shown here is derived from an EMBL/GenBank/DDBJ whole genome shotgun (WGS) entry which is preliminary data.</text>
</comment>
<evidence type="ECO:0000259" key="4">
    <source>
        <dbReference type="Pfam" id="PF13439"/>
    </source>
</evidence>
<evidence type="ECO:0000256" key="1">
    <source>
        <dbReference type="ARBA" id="ARBA00022676"/>
    </source>
</evidence>
<dbReference type="Pfam" id="PF13439">
    <property type="entry name" value="Glyco_transf_4"/>
    <property type="match status" value="1"/>
</dbReference>
<evidence type="ECO:0000259" key="3">
    <source>
        <dbReference type="Pfam" id="PF00534"/>
    </source>
</evidence>
<dbReference type="PANTHER" id="PTHR46401">
    <property type="entry name" value="GLYCOSYLTRANSFERASE WBBK-RELATED"/>
    <property type="match status" value="1"/>
</dbReference>
<dbReference type="RefSeq" id="WP_159453438.1">
    <property type="nucleotide sequence ID" value="NZ_FXAP01000005.1"/>
</dbReference>
<dbReference type="AlphaFoldDB" id="A0A3N2C4H6"/>